<keyword evidence="4" id="KW-1133">Transmembrane helix</keyword>
<feature type="domain" description="ABC3 transporter permease C-terminal" evidence="6">
    <location>
        <begin position="749"/>
        <end position="860"/>
    </location>
</feature>
<evidence type="ECO:0000256" key="1">
    <source>
        <dbReference type="ARBA" id="ARBA00004651"/>
    </source>
</evidence>
<dbReference type="AlphaFoldDB" id="A0A2K9NFF6"/>
<sequence>MTATTLSTNSTQAAPQSAGFLSEWKLAFTIARRELRGGLSGFRIFIACLAIGVGAIATVQSISSGIEDAMRSDGRAILGGDVSARILYQQATPEQMAFLAARGEVMTAAEMRAMARDPNDGGNTALVELKSVSGNYPLYGSFDIQGPDGLPQTVDIQSLLAERDGRFGAVVEDTLATRLNLKVGSPVSIGGQVVEVRGLIAREPDKAGSGSFSLGPRLMLSEAALAKTELIQPGSLITWSYQVKLRDGITPKEFREQAKTEMEGAPWRLRDYLNAAPQLSRFIDRMTLFLTLVGLTALLVGGVGVGNAVRAYMDAKSNTIAMLKCVGASGSLIFKTYLIQILALASVGIAIGLVVGTAGPLAAGQALAEVLPITARIGVYPEALAVAAGFGFLTALAFSLWPLGHAREVPAIALFRELVQKAKGRPRLSYLLGIAASGLGLGTLAVATAQEKGFAISFVIGAVAVLGLFWLAGIGVTKAAKAVGRPRMPVLRLAFANIHRPGSPTSAVVLSLGLGLTVLVAIALIEANFQKEVSDRLPTNAPAFFFVDIQPDQVEEFRQTVLAVPGTEDLALTPNLRARIVAINGVEAEKALKTKEYSWVLNGDRGITWQAQAPANDKVLAGEWWPADYQGPPKLAVSKEIAESFGIGPGAKMTINVLGRDIEGEVAAVRELDWDTITINFTLVFSPGVLESAPQTYLATVRAPVEAEPAVQRNVAVKFSNISAVRVKDALETVSEILINVGLAVRLTAAVTLLAGTLVLAGAVAAGHRRRVYDAVVLKVLGATRATVLRAFLLEYGLLGLITAGIAGILGTIVAWIVVSEVMDFPFVFMPWAVISTALICTAITLTLGFIGTWRALGQPAAPVLRID</sequence>
<organism evidence="8 9">
    <name type="scientific">Niveispirillum cyanobacteriorum</name>
    <dbReference type="NCBI Taxonomy" id="1612173"/>
    <lineage>
        <taxon>Bacteria</taxon>
        <taxon>Pseudomonadati</taxon>
        <taxon>Pseudomonadota</taxon>
        <taxon>Alphaproteobacteria</taxon>
        <taxon>Rhodospirillales</taxon>
        <taxon>Azospirillaceae</taxon>
        <taxon>Niveispirillum</taxon>
    </lineage>
</organism>
<dbReference type="RefSeq" id="WP_102113422.1">
    <property type="nucleotide sequence ID" value="NZ_BMGN01000011.1"/>
</dbReference>
<feature type="domain" description="MacB-like periplasmic core" evidence="7">
    <location>
        <begin position="46"/>
        <end position="259"/>
    </location>
</feature>
<keyword evidence="8" id="KW-0808">Transferase</keyword>
<evidence type="ECO:0000256" key="2">
    <source>
        <dbReference type="ARBA" id="ARBA00022475"/>
    </source>
</evidence>
<dbReference type="EMBL" id="CP025611">
    <property type="protein sequence ID" value="AUN31864.1"/>
    <property type="molecule type" value="Genomic_DNA"/>
</dbReference>
<dbReference type="InterPro" id="IPR003838">
    <property type="entry name" value="ABC3_permease_C"/>
</dbReference>
<proteinExistence type="predicted"/>
<evidence type="ECO:0000259" key="7">
    <source>
        <dbReference type="Pfam" id="PF12704"/>
    </source>
</evidence>
<evidence type="ECO:0000256" key="5">
    <source>
        <dbReference type="ARBA" id="ARBA00023136"/>
    </source>
</evidence>
<feature type="domain" description="ABC3 transporter permease C-terminal" evidence="6">
    <location>
        <begin position="293"/>
        <end position="407"/>
    </location>
</feature>
<keyword evidence="9" id="KW-1185">Reference proteome</keyword>
<evidence type="ECO:0000259" key="6">
    <source>
        <dbReference type="Pfam" id="PF02687"/>
    </source>
</evidence>
<keyword evidence="2" id="KW-1003">Cell membrane</keyword>
<accession>A0A2K9NFF6</accession>
<evidence type="ECO:0000256" key="3">
    <source>
        <dbReference type="ARBA" id="ARBA00022692"/>
    </source>
</evidence>
<dbReference type="InterPro" id="IPR025857">
    <property type="entry name" value="MacB_PCD"/>
</dbReference>
<keyword evidence="3" id="KW-0812">Transmembrane</keyword>
<dbReference type="KEGG" id="ncb:C0V82_13520"/>
<dbReference type="Pfam" id="PF02687">
    <property type="entry name" value="FtsX"/>
    <property type="match status" value="2"/>
</dbReference>
<dbReference type="InterPro" id="IPR038766">
    <property type="entry name" value="Membrane_comp_ABC_pdt"/>
</dbReference>
<dbReference type="GO" id="GO:0005886">
    <property type="term" value="C:plasma membrane"/>
    <property type="evidence" value="ECO:0007669"/>
    <property type="project" value="UniProtKB-SubCell"/>
</dbReference>
<dbReference type="PANTHER" id="PTHR30287">
    <property type="entry name" value="MEMBRANE COMPONENT OF PREDICTED ABC SUPERFAMILY METABOLITE UPTAKE TRANSPORTER"/>
    <property type="match status" value="1"/>
</dbReference>
<dbReference type="OrthoDB" id="9775544at2"/>
<evidence type="ECO:0000256" key="4">
    <source>
        <dbReference type="ARBA" id="ARBA00022989"/>
    </source>
</evidence>
<protein>
    <submittedName>
        <fullName evidence="8">Glycosyl transferase family 1</fullName>
    </submittedName>
</protein>
<dbReference type="Proteomes" id="UP000234752">
    <property type="component" value="Chromosome eg_1"/>
</dbReference>
<dbReference type="PANTHER" id="PTHR30287:SF1">
    <property type="entry name" value="INNER MEMBRANE PROTEIN"/>
    <property type="match status" value="1"/>
</dbReference>
<comment type="subcellular location">
    <subcellularLocation>
        <location evidence="1">Cell membrane</location>
        <topology evidence="1">Multi-pass membrane protein</topology>
    </subcellularLocation>
</comment>
<evidence type="ECO:0000313" key="8">
    <source>
        <dbReference type="EMBL" id="AUN31864.1"/>
    </source>
</evidence>
<keyword evidence="5" id="KW-0472">Membrane</keyword>
<dbReference type="GO" id="GO:0016740">
    <property type="term" value="F:transferase activity"/>
    <property type="evidence" value="ECO:0007669"/>
    <property type="project" value="UniProtKB-KW"/>
</dbReference>
<gene>
    <name evidence="8" type="ORF">C0V82_13520</name>
</gene>
<reference evidence="8 9" key="1">
    <citation type="submission" date="2017-12" db="EMBL/GenBank/DDBJ databases">
        <title>Genomes of bacteria within cyanobacterial aggregates.</title>
        <authorList>
            <person name="Cai H."/>
        </authorList>
    </citation>
    <scope>NUCLEOTIDE SEQUENCE [LARGE SCALE GENOMIC DNA]</scope>
    <source>
        <strain evidence="8 9">TH16</strain>
    </source>
</reference>
<dbReference type="Pfam" id="PF12704">
    <property type="entry name" value="MacB_PCD"/>
    <property type="match status" value="1"/>
</dbReference>
<name>A0A2K9NFF6_9PROT</name>
<evidence type="ECO:0000313" key="9">
    <source>
        <dbReference type="Proteomes" id="UP000234752"/>
    </source>
</evidence>